<reference evidence="3" key="1">
    <citation type="submission" date="2016-10" db="EMBL/GenBank/DDBJ databases">
        <authorList>
            <person name="Varghese N."/>
            <person name="Submissions S."/>
        </authorList>
    </citation>
    <scope>NUCLEOTIDE SEQUENCE [LARGE SCALE GENOMIC DNA]</scope>
    <source>
        <strain evidence="3">IBRC-M10078</strain>
    </source>
</reference>
<keyword evidence="3" id="KW-1185">Reference proteome</keyword>
<keyword evidence="1" id="KW-0812">Transmembrane</keyword>
<gene>
    <name evidence="2" type="ORF">SAMN05216565_106202</name>
</gene>
<dbReference type="Pfam" id="PF15980">
    <property type="entry name" value="ComGF"/>
    <property type="match status" value="1"/>
</dbReference>
<dbReference type="NCBIfam" id="NF041002">
    <property type="entry name" value="pilin_ComGF"/>
    <property type="match status" value="1"/>
</dbReference>
<dbReference type="STRING" id="930152.SAMN05216565_106202"/>
<dbReference type="RefSeq" id="WP_090855287.1">
    <property type="nucleotide sequence ID" value="NZ_FNJU01000006.1"/>
</dbReference>
<evidence type="ECO:0000256" key="1">
    <source>
        <dbReference type="SAM" id="Phobius"/>
    </source>
</evidence>
<organism evidence="2 3">
    <name type="scientific">Litchfieldia salsa</name>
    <dbReference type="NCBI Taxonomy" id="930152"/>
    <lineage>
        <taxon>Bacteria</taxon>
        <taxon>Bacillati</taxon>
        <taxon>Bacillota</taxon>
        <taxon>Bacilli</taxon>
        <taxon>Bacillales</taxon>
        <taxon>Bacillaceae</taxon>
        <taxon>Litchfieldia</taxon>
    </lineage>
</organism>
<dbReference type="Proteomes" id="UP000199159">
    <property type="component" value="Unassembled WGS sequence"/>
</dbReference>
<dbReference type="AlphaFoldDB" id="A0A1H0VE79"/>
<dbReference type="OrthoDB" id="2361316at2"/>
<evidence type="ECO:0000313" key="2">
    <source>
        <dbReference type="EMBL" id="SDP76396.1"/>
    </source>
</evidence>
<keyword evidence="1" id="KW-1133">Transmembrane helix</keyword>
<keyword evidence="1" id="KW-0472">Membrane</keyword>
<name>A0A1H0VE79_9BACI</name>
<proteinExistence type="predicted"/>
<accession>A0A1H0VE79</accession>
<evidence type="ECO:0000313" key="3">
    <source>
        <dbReference type="Proteomes" id="UP000199159"/>
    </source>
</evidence>
<dbReference type="EMBL" id="FNJU01000006">
    <property type="protein sequence ID" value="SDP76396.1"/>
    <property type="molecule type" value="Genomic_DNA"/>
</dbReference>
<feature type="transmembrane region" description="Helical" evidence="1">
    <location>
        <begin position="12"/>
        <end position="33"/>
    </location>
</feature>
<sequence>MRHLNNEMAFTLLEMLIALACSLVVFVLIVPVLHVMDSKREVKLNPLEWEVFYQQTKLEVKEAKEIQVTDSVLTMKTLNDQLVSFEIYQDKLRRRVNGTGHEILLQNIKSLIFTPKENGFQLSVVDLSGKSYSKTFFTYSEIPVNGL</sequence>
<protein>
    <submittedName>
        <fullName evidence="2">Competence protein ComGF</fullName>
    </submittedName>
</protein>
<dbReference type="InterPro" id="IPR016977">
    <property type="entry name" value="ComGF"/>
</dbReference>